<dbReference type="PANTHER" id="PTHR30383">
    <property type="entry name" value="THIOESTERASE 1/PROTEASE 1/LYSOPHOSPHOLIPASE L1"/>
    <property type="match status" value="1"/>
</dbReference>
<organism evidence="2 3">
    <name type="scientific">Crateriforma conspicua</name>
    <dbReference type="NCBI Taxonomy" id="2527996"/>
    <lineage>
        <taxon>Bacteria</taxon>
        <taxon>Pseudomonadati</taxon>
        <taxon>Planctomycetota</taxon>
        <taxon>Planctomycetia</taxon>
        <taxon>Planctomycetales</taxon>
        <taxon>Planctomycetaceae</taxon>
        <taxon>Crateriforma</taxon>
    </lineage>
</organism>
<dbReference type="Gene3D" id="3.40.50.1110">
    <property type="entry name" value="SGNH hydrolase"/>
    <property type="match status" value="1"/>
</dbReference>
<reference evidence="2 3" key="1">
    <citation type="submission" date="2019-02" db="EMBL/GenBank/DDBJ databases">
        <title>Deep-cultivation of Planctomycetes and their phenomic and genomic characterization uncovers novel biology.</title>
        <authorList>
            <person name="Wiegand S."/>
            <person name="Jogler M."/>
            <person name="Boedeker C."/>
            <person name="Pinto D."/>
            <person name="Vollmers J."/>
            <person name="Rivas-Marin E."/>
            <person name="Kohn T."/>
            <person name="Peeters S.H."/>
            <person name="Heuer A."/>
            <person name="Rast P."/>
            <person name="Oberbeckmann S."/>
            <person name="Bunk B."/>
            <person name="Jeske O."/>
            <person name="Meyerdierks A."/>
            <person name="Storesund J.E."/>
            <person name="Kallscheuer N."/>
            <person name="Luecker S."/>
            <person name="Lage O.M."/>
            <person name="Pohl T."/>
            <person name="Merkel B.J."/>
            <person name="Hornburger P."/>
            <person name="Mueller R.-W."/>
            <person name="Bruemmer F."/>
            <person name="Labrenz M."/>
            <person name="Spormann A.M."/>
            <person name="Op Den Camp H."/>
            <person name="Overmann J."/>
            <person name="Amann R."/>
            <person name="Jetten M.S.M."/>
            <person name="Mascher T."/>
            <person name="Medema M.H."/>
            <person name="Devos D.P."/>
            <person name="Kaster A.-K."/>
            <person name="Ovreas L."/>
            <person name="Rohde M."/>
            <person name="Galperin M.Y."/>
            <person name="Jogler C."/>
        </authorList>
    </citation>
    <scope>NUCLEOTIDE SEQUENCE [LARGE SCALE GENOMIC DNA]</scope>
    <source>
        <strain evidence="2 3">V7</strain>
    </source>
</reference>
<dbReference type="SUPFAM" id="SSF52266">
    <property type="entry name" value="SGNH hydrolase"/>
    <property type="match status" value="1"/>
</dbReference>
<dbReference type="InterPro" id="IPR051532">
    <property type="entry name" value="Ester_Hydrolysis_Enzymes"/>
</dbReference>
<accession>A0A5C6FWU0</accession>
<dbReference type="GO" id="GO:0004622">
    <property type="term" value="F:phosphatidylcholine lysophospholipase activity"/>
    <property type="evidence" value="ECO:0007669"/>
    <property type="project" value="TreeGrafter"/>
</dbReference>
<dbReference type="Proteomes" id="UP000316476">
    <property type="component" value="Unassembled WGS sequence"/>
</dbReference>
<gene>
    <name evidence="2" type="ORF">V7x_24930</name>
</gene>
<feature type="domain" description="SGNH hydrolase-type esterase" evidence="1">
    <location>
        <begin position="62"/>
        <end position="256"/>
    </location>
</feature>
<dbReference type="AlphaFoldDB" id="A0A5C6FWU0"/>
<dbReference type="OrthoDB" id="2513075at2"/>
<protein>
    <submittedName>
        <fullName evidence="2">GDSL-like Lipase/Acylhydrolase</fullName>
    </submittedName>
</protein>
<proteinExistence type="predicted"/>
<dbReference type="PANTHER" id="PTHR30383:SF5">
    <property type="entry name" value="SGNH HYDROLASE-TYPE ESTERASE DOMAIN-CONTAINING PROTEIN"/>
    <property type="match status" value="1"/>
</dbReference>
<dbReference type="InterPro" id="IPR036514">
    <property type="entry name" value="SGNH_hydro_sf"/>
</dbReference>
<dbReference type="RefSeq" id="WP_146413448.1">
    <property type="nucleotide sequence ID" value="NZ_SJPZ01000001.1"/>
</dbReference>
<dbReference type="CDD" id="cd01834">
    <property type="entry name" value="SGNH_hydrolase_like_2"/>
    <property type="match status" value="1"/>
</dbReference>
<dbReference type="Pfam" id="PF13472">
    <property type="entry name" value="Lipase_GDSL_2"/>
    <property type="match status" value="1"/>
</dbReference>
<keyword evidence="2" id="KW-0378">Hydrolase</keyword>
<evidence type="ECO:0000313" key="3">
    <source>
        <dbReference type="Proteomes" id="UP000316476"/>
    </source>
</evidence>
<dbReference type="InterPro" id="IPR013830">
    <property type="entry name" value="SGNH_hydro"/>
</dbReference>
<evidence type="ECO:0000313" key="2">
    <source>
        <dbReference type="EMBL" id="TWU66921.1"/>
    </source>
</evidence>
<name>A0A5C6FWU0_9PLAN</name>
<sequence length="339" mass="37195">MTRLPSRQIRRSVWITPAIAGWLIALATAVSPCLAQTSTVTKDDQPATSMWQMVRDADRIVFLGDSITFDGRYVAAIQQWLRNQRPDAPPVVINMGLPSETVSGLSEDGHAGGRFPRPDLHSRLDDVLRVSRPDLIIACYGINCGIYQPLSDERFAAFRSGIQRLHDAAVQRDIAIIHVTPPSFDATRFRQQIDGDYPAVMRAYADWLLSMRSSGYAVIDLHGPMTDALHNQTSDALSSEPLQPDGVHPSDRGHAVMATIIINELGQSRSSKDSADDSGFTPVAAPEHVKAMRLLRDAFVTAAGHQRPGIPQGLPIDEAVRAADRIVDQIESKQQPTRP</sequence>
<comment type="caution">
    <text evidence="2">The sequence shown here is derived from an EMBL/GenBank/DDBJ whole genome shotgun (WGS) entry which is preliminary data.</text>
</comment>
<evidence type="ECO:0000259" key="1">
    <source>
        <dbReference type="Pfam" id="PF13472"/>
    </source>
</evidence>
<dbReference type="EMBL" id="SJPZ01000001">
    <property type="protein sequence ID" value="TWU66921.1"/>
    <property type="molecule type" value="Genomic_DNA"/>
</dbReference>